<dbReference type="PROSITE" id="PS00653">
    <property type="entry name" value="GLYCOSYL_HYDROL_F1_2"/>
    <property type="match status" value="1"/>
</dbReference>
<dbReference type="GO" id="GO:0008422">
    <property type="term" value="F:beta-glucosidase activity"/>
    <property type="evidence" value="ECO:0007669"/>
    <property type="project" value="TreeGrafter"/>
</dbReference>
<dbReference type="GO" id="GO:0005975">
    <property type="term" value="P:carbohydrate metabolic process"/>
    <property type="evidence" value="ECO:0007669"/>
    <property type="project" value="InterPro"/>
</dbReference>
<evidence type="ECO:0000256" key="2">
    <source>
        <dbReference type="RuleBase" id="RU003690"/>
    </source>
</evidence>
<name>A0AAV6LZH1_9ROSI</name>
<dbReference type="InterPro" id="IPR001360">
    <property type="entry name" value="Glyco_hydro_1"/>
</dbReference>
<comment type="caution">
    <text evidence="4">The sequence shown here is derived from an EMBL/GenBank/DDBJ whole genome shotgun (WGS) entry which is preliminary data.</text>
</comment>
<evidence type="ECO:0000256" key="3">
    <source>
        <dbReference type="SAM" id="SignalP"/>
    </source>
</evidence>
<organism evidence="4 5">
    <name type="scientific">Cucurbita argyrosperma subsp. sororia</name>
    <dbReference type="NCBI Taxonomy" id="37648"/>
    <lineage>
        <taxon>Eukaryota</taxon>
        <taxon>Viridiplantae</taxon>
        <taxon>Streptophyta</taxon>
        <taxon>Embryophyta</taxon>
        <taxon>Tracheophyta</taxon>
        <taxon>Spermatophyta</taxon>
        <taxon>Magnoliopsida</taxon>
        <taxon>eudicotyledons</taxon>
        <taxon>Gunneridae</taxon>
        <taxon>Pentapetalae</taxon>
        <taxon>rosids</taxon>
        <taxon>fabids</taxon>
        <taxon>Cucurbitales</taxon>
        <taxon>Cucurbitaceae</taxon>
        <taxon>Cucurbiteae</taxon>
        <taxon>Cucurbita</taxon>
    </lineage>
</organism>
<comment type="similarity">
    <text evidence="2">Belongs to the glycosyl hydrolase 1 family.</text>
</comment>
<feature type="non-terminal residue" evidence="4">
    <location>
        <position position="1"/>
    </location>
</feature>
<dbReference type="AlphaFoldDB" id="A0AAV6LZH1"/>
<reference evidence="4 5" key="1">
    <citation type="journal article" date="2021" name="Hortic Res">
        <title>The domestication of Cucurbita argyrosperma as revealed by the genome of its wild relative.</title>
        <authorList>
            <person name="Barrera-Redondo J."/>
            <person name="Sanchez-de la Vega G."/>
            <person name="Aguirre-Liguori J.A."/>
            <person name="Castellanos-Morales G."/>
            <person name="Gutierrez-Guerrero Y.T."/>
            <person name="Aguirre-Dugua X."/>
            <person name="Aguirre-Planter E."/>
            <person name="Tenaillon M.I."/>
            <person name="Lira-Saade R."/>
            <person name="Eguiarte L.E."/>
        </authorList>
    </citation>
    <scope>NUCLEOTIDE SEQUENCE [LARGE SCALE GENOMIC DNA]</scope>
    <source>
        <strain evidence="4">JBR-2021</strain>
    </source>
</reference>
<protein>
    <submittedName>
        <fullName evidence="4">Beta-glucosidase 47</fullName>
    </submittedName>
</protein>
<keyword evidence="3" id="KW-0732">Signal</keyword>
<accession>A0AAV6LZH1</accession>
<dbReference type="PANTHER" id="PTHR10353">
    <property type="entry name" value="GLYCOSYL HYDROLASE"/>
    <property type="match status" value="1"/>
</dbReference>
<evidence type="ECO:0000313" key="5">
    <source>
        <dbReference type="Proteomes" id="UP000685013"/>
    </source>
</evidence>
<sequence length="387" mass="44037">MEFSLAFLAILLLVSVFFSTVTASSSHVPIEETTNSKPLPNNFLFGTASSAYQFEGAFLSDGKGLSNWDVFTHTPGNIEDETNGDIAVDHYHRYLEDLDLMAFIGVNSYRFSISWARILPKGRFGEMNKAGIDHYNKLIDSLLERGIEPFVTLTHYDIPQELEDRYGAWLSPQAKQGGVIGVVINAVWHEPISDSFEDISAAERAHSFYMNWFLDPIIFGYYPAEMEEILGFDLPRFSTEDQKKLKNGADFIGINHYTSFYVKDCLYSVCEPKWGSSKIEGYGDKDKPNTQTEDLLNDTRRADYMSSYLGALETSMREGADVRGYFAWSLLDNFEWISGYTERFGLYHVDYATLKRTPKFSAFWYKNFIAQNLMGNNFSAVASRKVT</sequence>
<proteinExistence type="inferred from homology"/>
<keyword evidence="1" id="KW-0378">Hydrolase</keyword>
<dbReference type="PANTHER" id="PTHR10353:SF27">
    <property type="entry name" value="BETA-GLUCOSIDASE 47"/>
    <property type="match status" value="1"/>
</dbReference>
<dbReference type="InterPro" id="IPR033132">
    <property type="entry name" value="GH_1_N_CS"/>
</dbReference>
<gene>
    <name evidence="4" type="primary">BGLU47</name>
    <name evidence="4" type="ORF">SDJN03_27088</name>
</gene>
<feature type="chain" id="PRO_5043406160" evidence="3">
    <location>
        <begin position="24"/>
        <end position="387"/>
    </location>
</feature>
<dbReference type="EMBL" id="JAGKQH010000018">
    <property type="protein sequence ID" value="KAG6573201.1"/>
    <property type="molecule type" value="Genomic_DNA"/>
</dbReference>
<evidence type="ECO:0000313" key="4">
    <source>
        <dbReference type="EMBL" id="KAG6573201.1"/>
    </source>
</evidence>
<dbReference type="Pfam" id="PF00232">
    <property type="entry name" value="Glyco_hydro_1"/>
    <property type="match status" value="3"/>
</dbReference>
<feature type="signal peptide" evidence="3">
    <location>
        <begin position="1"/>
        <end position="23"/>
    </location>
</feature>
<evidence type="ECO:0000256" key="1">
    <source>
        <dbReference type="ARBA" id="ARBA00022801"/>
    </source>
</evidence>
<keyword evidence="5" id="KW-1185">Reference proteome</keyword>
<dbReference type="Proteomes" id="UP000685013">
    <property type="component" value="Chromosome 18"/>
</dbReference>